<feature type="chain" id="PRO_5037437635" description="Lipoprotein" evidence="1">
    <location>
        <begin position="20"/>
        <end position="84"/>
    </location>
</feature>
<name>A0A918JGP8_9BURK</name>
<feature type="signal peptide" evidence="1">
    <location>
        <begin position="1"/>
        <end position="19"/>
    </location>
</feature>
<comment type="caution">
    <text evidence="2">The sequence shown here is derived from an EMBL/GenBank/DDBJ whole genome shotgun (WGS) entry which is preliminary data.</text>
</comment>
<proteinExistence type="predicted"/>
<dbReference type="AlphaFoldDB" id="A0A918JGP8"/>
<dbReference type="Proteomes" id="UP000608345">
    <property type="component" value="Unassembled WGS sequence"/>
</dbReference>
<protein>
    <recommendedName>
        <fullName evidence="4">Lipoprotein</fullName>
    </recommendedName>
</protein>
<gene>
    <name evidence="2" type="ORF">GCM10011450_00640</name>
</gene>
<evidence type="ECO:0000256" key="1">
    <source>
        <dbReference type="SAM" id="SignalP"/>
    </source>
</evidence>
<dbReference type="RefSeq" id="WP_189383455.1">
    <property type="nucleotide sequence ID" value="NZ_BAABFY010000010.1"/>
</dbReference>
<reference evidence="2" key="1">
    <citation type="journal article" date="2014" name="Int. J. Syst. Evol. Microbiol.">
        <title>Complete genome sequence of Corynebacterium casei LMG S-19264T (=DSM 44701T), isolated from a smear-ripened cheese.</title>
        <authorList>
            <consortium name="US DOE Joint Genome Institute (JGI-PGF)"/>
            <person name="Walter F."/>
            <person name="Albersmeier A."/>
            <person name="Kalinowski J."/>
            <person name="Ruckert C."/>
        </authorList>
    </citation>
    <scope>NUCLEOTIDE SEQUENCE</scope>
    <source>
        <strain evidence="2">KCTC 23732</strain>
    </source>
</reference>
<dbReference type="PROSITE" id="PS51257">
    <property type="entry name" value="PROKAR_LIPOPROTEIN"/>
    <property type="match status" value="1"/>
</dbReference>
<accession>A0A918JGP8</accession>
<dbReference type="EMBL" id="BMYS01000001">
    <property type="protein sequence ID" value="GGW75219.1"/>
    <property type="molecule type" value="Genomic_DNA"/>
</dbReference>
<sequence>MKKILFAIFPLVLAGCASSGIDIVDRNNFGVKCSENANTPPNWEMCMKTAQSTCGGQSVINASQHAPTGSGNPDDAYFMTFQCH</sequence>
<evidence type="ECO:0000313" key="3">
    <source>
        <dbReference type="Proteomes" id="UP000608345"/>
    </source>
</evidence>
<keyword evidence="1" id="KW-0732">Signal</keyword>
<keyword evidence="3" id="KW-1185">Reference proteome</keyword>
<reference evidence="2" key="2">
    <citation type="submission" date="2020-09" db="EMBL/GenBank/DDBJ databases">
        <authorList>
            <person name="Sun Q."/>
            <person name="Kim S."/>
        </authorList>
    </citation>
    <scope>NUCLEOTIDE SEQUENCE</scope>
    <source>
        <strain evidence="2">KCTC 23732</strain>
    </source>
</reference>
<organism evidence="2 3">
    <name type="scientific">Advenella faeciporci</name>
    <dbReference type="NCBI Taxonomy" id="797535"/>
    <lineage>
        <taxon>Bacteria</taxon>
        <taxon>Pseudomonadati</taxon>
        <taxon>Pseudomonadota</taxon>
        <taxon>Betaproteobacteria</taxon>
        <taxon>Burkholderiales</taxon>
        <taxon>Alcaligenaceae</taxon>
    </lineage>
</organism>
<evidence type="ECO:0008006" key="4">
    <source>
        <dbReference type="Google" id="ProtNLM"/>
    </source>
</evidence>
<evidence type="ECO:0000313" key="2">
    <source>
        <dbReference type="EMBL" id="GGW75219.1"/>
    </source>
</evidence>